<dbReference type="PANTHER" id="PTHR33619:SF3">
    <property type="entry name" value="POLYSACCHARIDE EXPORT PROTEIN GFCE-RELATED"/>
    <property type="match status" value="1"/>
</dbReference>
<evidence type="ECO:0000259" key="4">
    <source>
        <dbReference type="Pfam" id="PF10531"/>
    </source>
</evidence>
<dbReference type="InterPro" id="IPR019554">
    <property type="entry name" value="Soluble_ligand-bd"/>
</dbReference>
<dbReference type="EMBL" id="BAABFL010000081">
    <property type="protein sequence ID" value="GAA4648608.1"/>
    <property type="molecule type" value="Genomic_DNA"/>
</dbReference>
<gene>
    <name evidence="5" type="primary">vpsN</name>
    <name evidence="5" type="ORF">GCM10023116_08770</name>
</gene>
<dbReference type="Pfam" id="PF02563">
    <property type="entry name" value="Poly_export"/>
    <property type="match status" value="1"/>
</dbReference>
<keyword evidence="6" id="KW-1185">Reference proteome</keyword>
<feature type="domain" description="Polysaccharide export protein N-terminal" evidence="3">
    <location>
        <begin position="43"/>
        <end position="114"/>
    </location>
</feature>
<evidence type="ECO:0000313" key="6">
    <source>
        <dbReference type="Proteomes" id="UP001500604"/>
    </source>
</evidence>
<accession>A0ABP8UZI9</accession>
<dbReference type="Gene3D" id="3.30.1950.10">
    <property type="entry name" value="wza like domain"/>
    <property type="match status" value="1"/>
</dbReference>
<feature type="domain" description="Soluble ligand binding" evidence="4">
    <location>
        <begin position="119"/>
        <end position="166"/>
    </location>
</feature>
<dbReference type="RefSeq" id="WP_345194277.1">
    <property type="nucleotide sequence ID" value="NZ_BAABFL010000081.1"/>
</dbReference>
<dbReference type="Pfam" id="PF10531">
    <property type="entry name" value="SLBB"/>
    <property type="match status" value="1"/>
</dbReference>
<dbReference type="InterPro" id="IPR049712">
    <property type="entry name" value="Poly_export"/>
</dbReference>
<evidence type="ECO:0000259" key="3">
    <source>
        <dbReference type="Pfam" id="PF02563"/>
    </source>
</evidence>
<name>A0ABP8UZI9_9GAMM</name>
<reference evidence="6" key="1">
    <citation type="journal article" date="2019" name="Int. J. Syst. Evol. Microbiol.">
        <title>The Global Catalogue of Microorganisms (GCM) 10K type strain sequencing project: providing services to taxonomists for standard genome sequencing and annotation.</title>
        <authorList>
            <consortium name="The Broad Institute Genomics Platform"/>
            <consortium name="The Broad Institute Genome Sequencing Center for Infectious Disease"/>
            <person name="Wu L."/>
            <person name="Ma J."/>
        </authorList>
    </citation>
    <scope>NUCLEOTIDE SEQUENCE [LARGE SCALE GENOMIC DNA]</scope>
    <source>
        <strain evidence="6">JCM 17805</strain>
    </source>
</reference>
<dbReference type="PANTHER" id="PTHR33619">
    <property type="entry name" value="POLYSACCHARIDE EXPORT PROTEIN GFCE-RELATED"/>
    <property type="match status" value="1"/>
</dbReference>
<comment type="caution">
    <text evidence="5">The sequence shown here is derived from an EMBL/GenBank/DDBJ whole genome shotgun (WGS) entry which is preliminary data.</text>
</comment>
<evidence type="ECO:0000256" key="1">
    <source>
        <dbReference type="ARBA" id="ARBA00022729"/>
    </source>
</evidence>
<feature type="chain" id="PRO_5046574584" evidence="2">
    <location>
        <begin position="37"/>
        <end position="193"/>
    </location>
</feature>
<dbReference type="InterPro" id="IPR003715">
    <property type="entry name" value="Poly_export_N"/>
</dbReference>
<protein>
    <submittedName>
        <fullName evidence="5">Exopolysaccharide export protein VpsN</fullName>
    </submittedName>
</protein>
<feature type="signal peptide" evidence="2">
    <location>
        <begin position="1"/>
        <end position="36"/>
    </location>
</feature>
<proteinExistence type="predicted"/>
<organism evidence="5 6">
    <name type="scientific">Kistimonas scapharcae</name>
    <dbReference type="NCBI Taxonomy" id="1036133"/>
    <lineage>
        <taxon>Bacteria</taxon>
        <taxon>Pseudomonadati</taxon>
        <taxon>Pseudomonadota</taxon>
        <taxon>Gammaproteobacteria</taxon>
        <taxon>Oceanospirillales</taxon>
        <taxon>Endozoicomonadaceae</taxon>
        <taxon>Kistimonas</taxon>
    </lineage>
</organism>
<dbReference type="Proteomes" id="UP001500604">
    <property type="component" value="Unassembled WGS sequence"/>
</dbReference>
<keyword evidence="1 2" id="KW-0732">Signal</keyword>
<sequence>MYVSTRRNATRAMRQTLLVLLAASLAMLAVIGTARADDMSFSRYGLNSGDKVKITVFGEEDMEVETRLSDAGTISYPFLGEIRVKGKTVGQLQNFLTQKLTGDYFIDPKVSVAITEYRKFFVSGEVKDPGGFSFEPGLTLEKAVALAGGFTQRASRKDIIVSREEKGKLVERAMKLDESVLPGDIINVKESFF</sequence>
<evidence type="ECO:0000256" key="2">
    <source>
        <dbReference type="SAM" id="SignalP"/>
    </source>
</evidence>
<evidence type="ECO:0000313" key="5">
    <source>
        <dbReference type="EMBL" id="GAA4648608.1"/>
    </source>
</evidence>